<dbReference type="OrthoDB" id="3229610at2759"/>
<feature type="region of interest" description="Disordered" evidence="6">
    <location>
        <begin position="271"/>
        <end position="298"/>
    </location>
</feature>
<evidence type="ECO:0000256" key="6">
    <source>
        <dbReference type="SAM" id="MobiDB-lite"/>
    </source>
</evidence>
<dbReference type="InterPro" id="IPR052337">
    <property type="entry name" value="SAT4-like"/>
</dbReference>
<dbReference type="GO" id="GO:0016020">
    <property type="term" value="C:membrane"/>
    <property type="evidence" value="ECO:0007669"/>
    <property type="project" value="UniProtKB-SubCell"/>
</dbReference>
<evidence type="ECO:0000313" key="9">
    <source>
        <dbReference type="EMBL" id="ESK84828.1"/>
    </source>
</evidence>
<dbReference type="EMBL" id="AWSO01001223">
    <property type="protein sequence ID" value="ESK84828.1"/>
    <property type="molecule type" value="Genomic_DNA"/>
</dbReference>
<feature type="compositionally biased region" description="Low complexity" evidence="6">
    <location>
        <begin position="286"/>
        <end position="298"/>
    </location>
</feature>
<feature type="transmembrane region" description="Helical" evidence="7">
    <location>
        <begin position="14"/>
        <end position="34"/>
    </location>
</feature>
<feature type="compositionally biased region" description="Polar residues" evidence="6">
    <location>
        <begin position="338"/>
        <end position="347"/>
    </location>
</feature>
<feature type="transmembrane region" description="Helical" evidence="7">
    <location>
        <begin position="203"/>
        <end position="224"/>
    </location>
</feature>
<name>V2WDC8_MONRO</name>
<sequence>MSGKPILPYDTKTGQVVCTALHSVAIVFTVYRLIHRFRMSRFAWDDGWAAVALVFESIYLTANWLRVLVVSTKNSVPIQQYRYHSEILMWMITSLFTVIVWTCRISLALSIARILPPGRVRTLTVLFSGSCFLQGAVLIIVKSSICNVDFGRNPIIKCNPSGVVGIVQVLMDVVSTALLVILPLYVLWDWKSRTDRPRRERRLIMLLFMSSLLTLVVCLVHAIHNLQSNPLNFRQGYSAQFESAISLLVCNLLVVVISVYRIIYRRKYHEEDTGPDTSPEDTSTYPSSDPQSVSVSVSAQDTKLAAPFATRFSATDMYTLGSGINSSNASERVKVDDSSFTVPSCSHKTGPGP</sequence>
<dbReference type="Pfam" id="PF20684">
    <property type="entry name" value="Fung_rhodopsin"/>
    <property type="match status" value="1"/>
</dbReference>
<keyword evidence="10" id="KW-1185">Reference proteome</keyword>
<comment type="subcellular location">
    <subcellularLocation>
        <location evidence="1">Membrane</location>
        <topology evidence="1">Multi-pass membrane protein</topology>
    </subcellularLocation>
</comment>
<organism evidence="9 10">
    <name type="scientific">Moniliophthora roreri (strain MCA 2997)</name>
    <name type="common">Cocoa frosty pod rot fungus</name>
    <name type="synonym">Crinipellis roreri</name>
    <dbReference type="NCBI Taxonomy" id="1381753"/>
    <lineage>
        <taxon>Eukaryota</taxon>
        <taxon>Fungi</taxon>
        <taxon>Dikarya</taxon>
        <taxon>Basidiomycota</taxon>
        <taxon>Agaricomycotina</taxon>
        <taxon>Agaricomycetes</taxon>
        <taxon>Agaricomycetidae</taxon>
        <taxon>Agaricales</taxon>
        <taxon>Marasmiineae</taxon>
        <taxon>Marasmiaceae</taxon>
        <taxon>Moniliophthora</taxon>
    </lineage>
</organism>
<evidence type="ECO:0000256" key="7">
    <source>
        <dbReference type="SAM" id="Phobius"/>
    </source>
</evidence>
<evidence type="ECO:0000313" key="10">
    <source>
        <dbReference type="Proteomes" id="UP000017559"/>
    </source>
</evidence>
<feature type="transmembrane region" description="Helical" evidence="7">
    <location>
        <begin position="244"/>
        <end position="263"/>
    </location>
</feature>
<evidence type="ECO:0000256" key="5">
    <source>
        <dbReference type="ARBA" id="ARBA00038359"/>
    </source>
</evidence>
<dbReference type="Proteomes" id="UP000017559">
    <property type="component" value="Unassembled WGS sequence"/>
</dbReference>
<gene>
    <name evidence="9" type="ORF">Moror_509</name>
</gene>
<keyword evidence="3 7" id="KW-1133">Transmembrane helix</keyword>
<evidence type="ECO:0000256" key="2">
    <source>
        <dbReference type="ARBA" id="ARBA00022692"/>
    </source>
</evidence>
<dbReference type="PANTHER" id="PTHR33048:SF47">
    <property type="entry name" value="INTEGRAL MEMBRANE PROTEIN-RELATED"/>
    <property type="match status" value="1"/>
</dbReference>
<dbReference type="PANTHER" id="PTHR33048">
    <property type="entry name" value="PTH11-LIKE INTEGRAL MEMBRANE PROTEIN (AFU_ORTHOLOGUE AFUA_5G11245)"/>
    <property type="match status" value="1"/>
</dbReference>
<reference evidence="9 10" key="1">
    <citation type="journal article" date="2014" name="BMC Genomics">
        <title>Genome and secretome analysis of the hemibiotrophic fungal pathogen, Moniliophthora roreri, which causes frosty pod rot disease of cacao: mechanisms of the biotrophic and necrotrophic phases.</title>
        <authorList>
            <person name="Meinhardt L.W."/>
            <person name="Costa G.G.L."/>
            <person name="Thomazella D.P.T."/>
            <person name="Teixeira P.J.P.L."/>
            <person name="Carazzolle M.F."/>
            <person name="Schuster S.C."/>
            <person name="Carlson J.E."/>
            <person name="Guiltinan M.J."/>
            <person name="Mieczkowski P."/>
            <person name="Farmer A."/>
            <person name="Ramaraj T."/>
            <person name="Crozier J."/>
            <person name="Davis R.E."/>
            <person name="Shao J."/>
            <person name="Melnick R.L."/>
            <person name="Pereira G.A.G."/>
            <person name="Bailey B.A."/>
        </authorList>
    </citation>
    <scope>NUCLEOTIDE SEQUENCE [LARGE SCALE GENOMIC DNA]</scope>
    <source>
        <strain evidence="9 10">MCA 2997</strain>
    </source>
</reference>
<feature type="region of interest" description="Disordered" evidence="6">
    <location>
        <begin position="334"/>
        <end position="353"/>
    </location>
</feature>
<comment type="caution">
    <text evidence="9">The sequence shown here is derived from an EMBL/GenBank/DDBJ whole genome shotgun (WGS) entry which is preliminary data.</text>
</comment>
<evidence type="ECO:0000256" key="4">
    <source>
        <dbReference type="ARBA" id="ARBA00023136"/>
    </source>
</evidence>
<dbReference type="HOGENOM" id="CLU_052841_2_1_1"/>
<dbReference type="InterPro" id="IPR049326">
    <property type="entry name" value="Rhodopsin_dom_fungi"/>
</dbReference>
<proteinExistence type="inferred from homology"/>
<evidence type="ECO:0000256" key="1">
    <source>
        <dbReference type="ARBA" id="ARBA00004141"/>
    </source>
</evidence>
<feature type="domain" description="Rhodopsin" evidence="8">
    <location>
        <begin position="32"/>
        <end position="221"/>
    </location>
</feature>
<protein>
    <recommendedName>
        <fullName evidence="8">Rhodopsin domain-containing protein</fullName>
    </recommendedName>
</protein>
<dbReference type="KEGG" id="mrr:Moror_509"/>
<evidence type="ECO:0000256" key="3">
    <source>
        <dbReference type="ARBA" id="ARBA00022989"/>
    </source>
</evidence>
<dbReference type="AlphaFoldDB" id="V2WDC8"/>
<feature type="transmembrane region" description="Helical" evidence="7">
    <location>
        <begin position="165"/>
        <end position="188"/>
    </location>
</feature>
<accession>V2WDC8</accession>
<feature type="transmembrane region" description="Helical" evidence="7">
    <location>
        <begin position="123"/>
        <end position="145"/>
    </location>
</feature>
<feature type="transmembrane region" description="Helical" evidence="7">
    <location>
        <begin position="87"/>
        <end position="111"/>
    </location>
</feature>
<keyword evidence="2 7" id="KW-0812">Transmembrane</keyword>
<evidence type="ECO:0000259" key="8">
    <source>
        <dbReference type="Pfam" id="PF20684"/>
    </source>
</evidence>
<comment type="similarity">
    <text evidence="5">Belongs to the SAT4 family.</text>
</comment>
<feature type="transmembrane region" description="Helical" evidence="7">
    <location>
        <begin position="46"/>
        <end position="67"/>
    </location>
</feature>
<keyword evidence="4 7" id="KW-0472">Membrane</keyword>